<accession>A0ABT0KTB0</accession>
<protein>
    <recommendedName>
        <fullName evidence="5">Pimeloyl-[acyl-carrier protein] methyl ester esterase</fullName>
        <ecNumber evidence="5">3.1.1.85</ecNumber>
    </recommendedName>
    <alternativeName>
        <fullName evidence="5">Biotin synthesis protein BioH</fullName>
    </alternativeName>
    <alternativeName>
        <fullName evidence="5">Carboxylesterase BioH</fullName>
    </alternativeName>
</protein>
<keyword evidence="4 5" id="KW-0378">Hydrolase</keyword>
<dbReference type="Proteomes" id="UP001202134">
    <property type="component" value="Unassembled WGS sequence"/>
</dbReference>
<dbReference type="EC" id="3.1.1.85" evidence="5"/>
<feature type="active site" description="Nucleophile" evidence="5">
    <location>
        <position position="83"/>
    </location>
</feature>
<dbReference type="InterPro" id="IPR029058">
    <property type="entry name" value="AB_hydrolase_fold"/>
</dbReference>
<feature type="binding site" evidence="5">
    <location>
        <position position="25"/>
    </location>
    <ligand>
        <name>substrate</name>
    </ligand>
</feature>
<dbReference type="PANTHER" id="PTHR43798:SF31">
    <property type="entry name" value="AB HYDROLASE SUPERFAMILY PROTEIN YCLE"/>
    <property type="match status" value="1"/>
</dbReference>
<evidence type="ECO:0000256" key="5">
    <source>
        <dbReference type="HAMAP-Rule" id="MF_01260"/>
    </source>
</evidence>
<feature type="active site" evidence="5">
    <location>
        <position position="238"/>
    </location>
</feature>
<feature type="binding site" evidence="5">
    <location>
        <position position="265"/>
    </location>
    <ligand>
        <name>substrate</name>
    </ligand>
</feature>
<name>A0ABT0KTB0_9GAMM</name>
<dbReference type="InterPro" id="IPR000073">
    <property type="entry name" value="AB_hydrolase_1"/>
</dbReference>
<keyword evidence="2 5" id="KW-0963">Cytoplasm</keyword>
<evidence type="ECO:0000313" key="7">
    <source>
        <dbReference type="EMBL" id="MCL1047088.1"/>
    </source>
</evidence>
<evidence type="ECO:0000256" key="2">
    <source>
        <dbReference type="ARBA" id="ARBA00022490"/>
    </source>
</evidence>
<dbReference type="RefSeq" id="WP_248956592.1">
    <property type="nucleotide sequence ID" value="NZ_JAKIKU010000011.1"/>
</dbReference>
<feature type="binding site" evidence="5">
    <location>
        <begin position="83"/>
        <end position="84"/>
    </location>
    <ligand>
        <name>substrate</name>
    </ligand>
</feature>
<feature type="domain" description="AB hydrolase-1" evidence="6">
    <location>
        <begin position="19"/>
        <end position="272"/>
    </location>
</feature>
<comment type="caution">
    <text evidence="7">The sequence shown here is derived from an EMBL/GenBank/DDBJ whole genome shotgun (WGS) entry which is preliminary data.</text>
</comment>
<evidence type="ECO:0000313" key="8">
    <source>
        <dbReference type="Proteomes" id="UP001202134"/>
    </source>
</evidence>
<gene>
    <name evidence="5" type="primary">bioH</name>
    <name evidence="7" type="ORF">L2737_17455</name>
</gene>
<dbReference type="InterPro" id="IPR050266">
    <property type="entry name" value="AB_hydrolase_sf"/>
</dbReference>
<dbReference type="Pfam" id="PF00561">
    <property type="entry name" value="Abhydrolase_1"/>
    <property type="match status" value="1"/>
</dbReference>
<comment type="catalytic activity">
    <reaction evidence="5">
        <text>6-carboxyhexanoyl-[ACP] methyl ester + H2O = 6-carboxyhexanoyl-[ACP] + methanol + H(+)</text>
        <dbReference type="Rhea" id="RHEA:42700"/>
        <dbReference type="Rhea" id="RHEA-COMP:9955"/>
        <dbReference type="Rhea" id="RHEA-COMP:10186"/>
        <dbReference type="ChEBI" id="CHEBI:15377"/>
        <dbReference type="ChEBI" id="CHEBI:15378"/>
        <dbReference type="ChEBI" id="CHEBI:17790"/>
        <dbReference type="ChEBI" id="CHEBI:78846"/>
        <dbReference type="ChEBI" id="CHEBI:82735"/>
        <dbReference type="EC" id="3.1.1.85"/>
    </reaction>
</comment>
<feature type="active site" evidence="5">
    <location>
        <position position="265"/>
    </location>
</feature>
<dbReference type="GO" id="GO:0016787">
    <property type="term" value="F:hydrolase activity"/>
    <property type="evidence" value="ECO:0007669"/>
    <property type="project" value="UniProtKB-KW"/>
</dbReference>
<keyword evidence="3 5" id="KW-0093">Biotin biosynthesis</keyword>
<evidence type="ECO:0000256" key="1">
    <source>
        <dbReference type="ARBA" id="ARBA00022487"/>
    </source>
</evidence>
<proteinExistence type="inferred from homology"/>
<dbReference type="EMBL" id="JAKIKU010000011">
    <property type="protein sequence ID" value="MCL1047088.1"/>
    <property type="molecule type" value="Genomic_DNA"/>
</dbReference>
<reference evidence="7 8" key="1">
    <citation type="submission" date="2022-01" db="EMBL/GenBank/DDBJ databases">
        <title>Whole genome-based taxonomy of the Shewanellaceae.</title>
        <authorList>
            <person name="Martin-Rodriguez A.J."/>
        </authorList>
    </citation>
    <scope>NUCLEOTIDE SEQUENCE [LARGE SCALE GENOMIC DNA]</scope>
    <source>
        <strain evidence="7 8">DSM 24955</strain>
    </source>
</reference>
<evidence type="ECO:0000256" key="4">
    <source>
        <dbReference type="ARBA" id="ARBA00022801"/>
    </source>
</evidence>
<comment type="subcellular location">
    <subcellularLocation>
        <location evidence="5">Cytoplasm</location>
    </subcellularLocation>
</comment>
<dbReference type="Gene3D" id="3.40.50.1820">
    <property type="entry name" value="alpha/beta hydrolase"/>
    <property type="match status" value="1"/>
</dbReference>
<evidence type="ECO:0000256" key="3">
    <source>
        <dbReference type="ARBA" id="ARBA00022756"/>
    </source>
</evidence>
<dbReference type="SUPFAM" id="SSF53474">
    <property type="entry name" value="alpha/beta-Hydrolases"/>
    <property type="match status" value="1"/>
</dbReference>
<keyword evidence="8" id="KW-1185">Reference proteome</keyword>
<comment type="similarity">
    <text evidence="5">Belongs to the AB hydrolase superfamily. Carboxylesterase BioH family.</text>
</comment>
<dbReference type="HAMAP" id="MF_01260">
    <property type="entry name" value="Carboxylester"/>
    <property type="match status" value="1"/>
</dbReference>
<evidence type="ECO:0000259" key="6">
    <source>
        <dbReference type="Pfam" id="PF00561"/>
    </source>
</evidence>
<dbReference type="PANTHER" id="PTHR43798">
    <property type="entry name" value="MONOACYLGLYCEROL LIPASE"/>
    <property type="match status" value="1"/>
</dbReference>
<comment type="function">
    <text evidence="5">The physiological role of BioH is to remove the methyl group introduced by BioC when the pimeloyl moiety is complete. It allows to synthesize pimeloyl-ACP via the fatty acid synthetic pathway through the hydrolysis of the ester bonds of pimeloyl-ACP esters.</text>
</comment>
<comment type="subunit">
    <text evidence="5">Monomer.</text>
</comment>
<dbReference type="InterPro" id="IPR010076">
    <property type="entry name" value="BioH"/>
</dbReference>
<organism evidence="7 8">
    <name type="scientific">Shewanella electrodiphila</name>
    <dbReference type="NCBI Taxonomy" id="934143"/>
    <lineage>
        <taxon>Bacteria</taxon>
        <taxon>Pseudomonadati</taxon>
        <taxon>Pseudomonadota</taxon>
        <taxon>Gammaproteobacteria</taxon>
        <taxon>Alteromonadales</taxon>
        <taxon>Shewanellaceae</taxon>
        <taxon>Shewanella</taxon>
    </lineage>
</organism>
<keyword evidence="1 5" id="KW-0719">Serine esterase</keyword>
<comment type="pathway">
    <text evidence="5">Cofactor biosynthesis; biotin biosynthesis.</text>
</comment>
<sequence length="288" mass="31564">MQSNLPQLHVHTVGEGQDLVLLHGWGVNSAVFHPLQTALSHYRVHYVDLPGFGDSAENTGDINAWAAQLAQQLPKNAVWLGWSLGGLVATQIAITYPESVKALITVASSPCFMAQEAIVQEFSGQDVFAQTDSDQDRVNQAPENKASWPGIAPKVLAQFSEQLQINLAKTVERFLAIQAMGSDTAKNDIAAIKKLVLAKPLPSQVVLDQGLGMLRTVDLRSQLSTIQQPWLRIWGRCDSLVPKKIIKLLPQATSIEDVVHNKASHAPFISHPQAFLAELLPWIEKHTD</sequence>
<feature type="binding site" evidence="5">
    <location>
        <begin position="174"/>
        <end position="178"/>
    </location>
    <ligand>
        <name>substrate</name>
    </ligand>
</feature>